<keyword evidence="1" id="KW-0813">Transport</keyword>
<dbReference type="AlphaFoldDB" id="C4L0E7"/>
<keyword evidence="6" id="KW-0460">Magnesium</keyword>
<dbReference type="KEGG" id="eat:EAT1b_1884"/>
<dbReference type="GO" id="GO:0009401">
    <property type="term" value="P:phosphoenolpyruvate-dependent sugar phosphotransferase system"/>
    <property type="evidence" value="ECO:0007669"/>
    <property type="project" value="UniProtKB-KW"/>
</dbReference>
<dbReference type="GO" id="GO:0046872">
    <property type="term" value="F:metal ion binding"/>
    <property type="evidence" value="ECO:0007669"/>
    <property type="project" value="UniProtKB-KW"/>
</dbReference>
<dbReference type="SUPFAM" id="SSF46973">
    <property type="entry name" value="Enzyme IIa from lactose specific PTS, IIa-lac"/>
    <property type="match status" value="1"/>
</dbReference>
<evidence type="ECO:0000256" key="2">
    <source>
        <dbReference type="ARBA" id="ARBA00022597"/>
    </source>
</evidence>
<reference evidence="8 9" key="1">
    <citation type="journal article" date="2011" name="J. Bacteriol.">
        <title>Complete genome sequence of the Thermophilic Bacterium Exiguobacterium sp. AT1b.</title>
        <authorList>
            <person name="Vishnivetskaya T.A."/>
            <person name="Lucas S."/>
            <person name="Copeland A."/>
            <person name="Lapidus A."/>
            <person name="Glavina Del Rio T."/>
            <person name="Dalin E."/>
            <person name="Tice H."/>
            <person name="Bruce D.C."/>
            <person name="Goodwin L.A."/>
            <person name="Pitluck S."/>
            <person name="Saunders E."/>
            <person name="Brettin T."/>
            <person name="Detter C."/>
            <person name="Han C."/>
            <person name="Larimer F."/>
            <person name="Land M.L."/>
            <person name="Hauser L.J."/>
            <person name="Kyrpides N.C."/>
            <person name="Ovchinnikova G."/>
            <person name="Kathariou S."/>
            <person name="Ramaley R.F."/>
            <person name="Rodrigues D.F."/>
            <person name="Hendrix C."/>
            <person name="Richardson P."/>
            <person name="Tiedje J.M."/>
        </authorList>
    </citation>
    <scope>NUCLEOTIDE SEQUENCE [LARGE SCALE GENOMIC DNA]</scope>
    <source>
        <strain evidence="9">ATCC BAA-1283 / AT1b</strain>
    </source>
</reference>
<gene>
    <name evidence="8" type="ordered locus">EAT1b_1884</name>
</gene>
<dbReference type="Gene3D" id="1.20.58.80">
    <property type="entry name" value="Phosphotransferase system, lactose/cellobiose-type IIA subunit"/>
    <property type="match status" value="1"/>
</dbReference>
<evidence type="ECO:0000256" key="1">
    <source>
        <dbReference type="ARBA" id="ARBA00022448"/>
    </source>
</evidence>
<keyword evidence="4" id="KW-0598">Phosphotransferase system</keyword>
<evidence type="ECO:0000256" key="7">
    <source>
        <dbReference type="PROSITE-ProRule" id="PRU00418"/>
    </source>
</evidence>
<name>C4L0E7_EXISA</name>
<organism evidence="8 9">
    <name type="scientific">Exiguobacterium sp. (strain ATCC BAA-1283 / AT1b)</name>
    <dbReference type="NCBI Taxonomy" id="360911"/>
    <lineage>
        <taxon>Bacteria</taxon>
        <taxon>Bacillati</taxon>
        <taxon>Bacillota</taxon>
        <taxon>Bacilli</taxon>
        <taxon>Bacillales</taxon>
        <taxon>Bacillales Family XII. Incertae Sedis</taxon>
        <taxon>Exiguobacterium</taxon>
    </lineage>
</organism>
<accession>C4L0E7</accession>
<dbReference type="Proteomes" id="UP000000716">
    <property type="component" value="Chromosome"/>
</dbReference>
<dbReference type="PANTHER" id="PTHR34382:SF7">
    <property type="entry name" value="PTS SYSTEM N,N'-DIACETYLCHITOBIOSE-SPECIFIC EIIA COMPONENT"/>
    <property type="match status" value="1"/>
</dbReference>
<dbReference type="CDD" id="cd00215">
    <property type="entry name" value="PTS_IIA_lac"/>
    <property type="match status" value="1"/>
</dbReference>
<dbReference type="STRING" id="360911.EAT1b_1884"/>
<evidence type="ECO:0000313" key="9">
    <source>
        <dbReference type="Proteomes" id="UP000000716"/>
    </source>
</evidence>
<feature type="modified residue" description="Phosphohistidine; by HPr" evidence="7">
    <location>
        <position position="84"/>
    </location>
</feature>
<keyword evidence="3" id="KW-0808">Transferase</keyword>
<evidence type="ECO:0000256" key="3">
    <source>
        <dbReference type="ARBA" id="ARBA00022679"/>
    </source>
</evidence>
<dbReference type="PANTHER" id="PTHR34382">
    <property type="entry name" value="PTS SYSTEM N,N'-DIACETYLCHITOBIOSE-SPECIFIC EIIA COMPONENT"/>
    <property type="match status" value="1"/>
</dbReference>
<keyword evidence="9" id="KW-1185">Reference proteome</keyword>
<dbReference type="InterPro" id="IPR003188">
    <property type="entry name" value="PTS_IIA_lac/cel"/>
</dbReference>
<proteinExistence type="predicted"/>
<evidence type="ECO:0000256" key="5">
    <source>
        <dbReference type="PIRSR" id="PIRSR000699-1"/>
    </source>
</evidence>
<feature type="active site" description="Tele-phosphohistidine intermediate" evidence="5">
    <location>
        <position position="84"/>
    </location>
</feature>
<evidence type="ECO:0000313" key="8">
    <source>
        <dbReference type="EMBL" id="ACQ70810.1"/>
    </source>
</evidence>
<dbReference type="HOGENOM" id="CLU_152490_1_0_9"/>
<protein>
    <submittedName>
        <fullName evidence="8">Phosphotransferase system PTS lactose/cellobiose-specific IIA subunit</fullName>
    </submittedName>
</protein>
<evidence type="ECO:0000256" key="4">
    <source>
        <dbReference type="ARBA" id="ARBA00022683"/>
    </source>
</evidence>
<sequence>MNNVEQVDELTLEQMAFMMILHSGNARSTIQEAIQLYKTSSYETFEEKIDEARGQLKEAHQTHFSQIQREANGEKTDVSLLLLHAEDHLMSTQTMLDLTAGLVEMVEQKIVNPNQEG</sequence>
<dbReference type="PIRSF" id="PIRSF000699">
    <property type="entry name" value="PTS_IILac_III"/>
    <property type="match status" value="1"/>
</dbReference>
<comment type="cofactor">
    <cofactor evidence="6">
        <name>Mg(2+)</name>
        <dbReference type="ChEBI" id="CHEBI:18420"/>
    </cofactor>
    <text evidence="6">Binds 1 Mg(2+) ion per trimer.</text>
</comment>
<dbReference type="eggNOG" id="COG1447">
    <property type="taxonomic scope" value="Bacteria"/>
</dbReference>
<keyword evidence="6" id="KW-0479">Metal-binding</keyword>
<keyword evidence="2" id="KW-0762">Sugar transport</keyword>
<dbReference type="PROSITE" id="PS51095">
    <property type="entry name" value="PTS_EIIA_TYPE_3"/>
    <property type="match status" value="1"/>
</dbReference>
<dbReference type="Pfam" id="PF02255">
    <property type="entry name" value="PTS_IIA"/>
    <property type="match status" value="1"/>
</dbReference>
<dbReference type="GO" id="GO:0016740">
    <property type="term" value="F:transferase activity"/>
    <property type="evidence" value="ECO:0007669"/>
    <property type="project" value="UniProtKB-KW"/>
</dbReference>
<dbReference type="InterPro" id="IPR036542">
    <property type="entry name" value="PTS_IIA_lac/cel_sf"/>
</dbReference>
<dbReference type="EMBL" id="CP001615">
    <property type="protein sequence ID" value="ACQ70810.1"/>
    <property type="molecule type" value="Genomic_DNA"/>
</dbReference>
<evidence type="ECO:0000256" key="6">
    <source>
        <dbReference type="PIRSR" id="PIRSR000699-2"/>
    </source>
</evidence>
<feature type="binding site" evidence="6">
    <location>
        <position position="87"/>
    </location>
    <ligand>
        <name>Mg(2+)</name>
        <dbReference type="ChEBI" id="CHEBI:18420"/>
        <note>ligand shared between all trimeric partners</note>
    </ligand>
</feature>